<feature type="domain" description="Ribonuclease II-like double HTH" evidence="1">
    <location>
        <begin position="8"/>
        <end position="74"/>
    </location>
</feature>
<evidence type="ECO:0000259" key="1">
    <source>
        <dbReference type="Pfam" id="PF23161"/>
    </source>
</evidence>
<gene>
    <name evidence="2" type="ORF">Sradi_5928300</name>
</gene>
<dbReference type="Pfam" id="PF23161">
    <property type="entry name" value="HTH_RNase_II"/>
    <property type="match status" value="1"/>
</dbReference>
<comment type="caution">
    <text evidence="2">The sequence shown here is derived from an EMBL/GenBank/DDBJ whole genome shotgun (WGS) entry which is preliminary data.</text>
</comment>
<dbReference type="SUPFAM" id="SSF50249">
    <property type="entry name" value="Nucleic acid-binding proteins"/>
    <property type="match status" value="1"/>
</dbReference>
<proteinExistence type="predicted"/>
<dbReference type="AlphaFoldDB" id="A0AAW2KSD9"/>
<name>A0AAW2KSD9_SESRA</name>
<evidence type="ECO:0000313" key="2">
    <source>
        <dbReference type="EMBL" id="KAL0309860.1"/>
    </source>
</evidence>
<reference evidence="2" key="2">
    <citation type="journal article" date="2024" name="Plant">
        <title>Genomic evolution and insights into agronomic trait innovations of Sesamum species.</title>
        <authorList>
            <person name="Miao H."/>
            <person name="Wang L."/>
            <person name="Qu L."/>
            <person name="Liu H."/>
            <person name="Sun Y."/>
            <person name="Le M."/>
            <person name="Wang Q."/>
            <person name="Wei S."/>
            <person name="Zheng Y."/>
            <person name="Lin W."/>
            <person name="Duan Y."/>
            <person name="Cao H."/>
            <person name="Xiong S."/>
            <person name="Wang X."/>
            <person name="Wei L."/>
            <person name="Li C."/>
            <person name="Ma Q."/>
            <person name="Ju M."/>
            <person name="Zhao R."/>
            <person name="Li G."/>
            <person name="Mu C."/>
            <person name="Tian Q."/>
            <person name="Mei H."/>
            <person name="Zhang T."/>
            <person name="Gao T."/>
            <person name="Zhang H."/>
        </authorList>
    </citation>
    <scope>NUCLEOTIDE SEQUENCE</scope>
    <source>
        <strain evidence="2">G02</strain>
    </source>
</reference>
<protein>
    <submittedName>
        <fullName evidence="2">Ribonuclease II, chloroplastic/mitochondrial</fullName>
    </submittedName>
</protein>
<dbReference type="EMBL" id="JACGWJ010000027">
    <property type="protein sequence ID" value="KAL0309860.1"/>
    <property type="molecule type" value="Genomic_DNA"/>
</dbReference>
<accession>A0AAW2KSD9</accession>
<reference evidence="2" key="1">
    <citation type="submission" date="2020-06" db="EMBL/GenBank/DDBJ databases">
        <authorList>
            <person name="Li T."/>
            <person name="Hu X."/>
            <person name="Zhang T."/>
            <person name="Song X."/>
            <person name="Zhang H."/>
            <person name="Dai N."/>
            <person name="Sheng W."/>
            <person name="Hou X."/>
            <person name="Wei L."/>
        </authorList>
    </citation>
    <scope>NUCLEOTIDE SEQUENCE</scope>
    <source>
        <strain evidence="2">G02</strain>
        <tissue evidence="2">Leaf</tissue>
    </source>
</reference>
<sequence>MPLHAKPPKSTWRSEEKNQKKIESLQAYAIDDCRNEDEKKTAGMILKAMGLAKTAAAAVNLLIDIGYFPVHVNLDLLKLNIRTDYPEEILAAAESLLSESPDLDEVDRKDLTHLKVYAIDVDEADEVHPNLIQAVSPI</sequence>
<dbReference type="InterPro" id="IPR012340">
    <property type="entry name" value="NA-bd_OB-fold"/>
</dbReference>
<organism evidence="2">
    <name type="scientific">Sesamum radiatum</name>
    <name type="common">Black benniseed</name>
    <dbReference type="NCBI Taxonomy" id="300843"/>
    <lineage>
        <taxon>Eukaryota</taxon>
        <taxon>Viridiplantae</taxon>
        <taxon>Streptophyta</taxon>
        <taxon>Embryophyta</taxon>
        <taxon>Tracheophyta</taxon>
        <taxon>Spermatophyta</taxon>
        <taxon>Magnoliopsida</taxon>
        <taxon>eudicotyledons</taxon>
        <taxon>Gunneridae</taxon>
        <taxon>Pentapetalae</taxon>
        <taxon>asterids</taxon>
        <taxon>lamiids</taxon>
        <taxon>Lamiales</taxon>
        <taxon>Pedaliaceae</taxon>
        <taxon>Sesamum</taxon>
    </lineage>
</organism>
<dbReference type="InterPro" id="IPR056404">
    <property type="entry name" value="HTH_RNase_II"/>
</dbReference>